<dbReference type="Proteomes" id="UP000574690">
    <property type="component" value="Unassembled WGS sequence"/>
</dbReference>
<organism evidence="1 2">
    <name type="scientific">Glycomyces artemisiae</name>
    <dbReference type="NCBI Taxonomy" id="1076443"/>
    <lineage>
        <taxon>Bacteria</taxon>
        <taxon>Bacillati</taxon>
        <taxon>Actinomycetota</taxon>
        <taxon>Actinomycetes</taxon>
        <taxon>Glycomycetales</taxon>
        <taxon>Glycomycetaceae</taxon>
        <taxon>Glycomyces</taxon>
    </lineage>
</organism>
<gene>
    <name evidence="1" type="ORF">HOQ43_20710</name>
</gene>
<sequence>ELAIPSLAAGRIDLTGLRRALLLGPAAGAAVDLPDHRQDDTGLHLALPGAEAPFASPAYVVKLEFADRVPDLATD</sequence>
<dbReference type="AlphaFoldDB" id="A0A850CG88"/>
<accession>A0A850CG88</accession>
<evidence type="ECO:0000313" key="1">
    <source>
        <dbReference type="EMBL" id="NUQ90873.1"/>
    </source>
</evidence>
<reference evidence="1 2" key="1">
    <citation type="submission" date="2020-05" db="EMBL/GenBank/DDBJ databases">
        <title>DNA-SIP metagenomic assembled genomes.</title>
        <authorList>
            <person name="Yu J."/>
        </authorList>
    </citation>
    <scope>NUCLEOTIDE SEQUENCE [LARGE SCALE GENOMIC DNA]</scope>
    <source>
        <strain evidence="1">Bin5.27</strain>
    </source>
</reference>
<dbReference type="EMBL" id="JABFXE010000866">
    <property type="protein sequence ID" value="NUQ90873.1"/>
    <property type="molecule type" value="Genomic_DNA"/>
</dbReference>
<comment type="caution">
    <text evidence="1">The sequence shown here is derived from an EMBL/GenBank/DDBJ whole genome shotgun (WGS) entry which is preliminary data.</text>
</comment>
<protein>
    <submittedName>
        <fullName evidence="1">Alpha-L-fucosidase</fullName>
    </submittedName>
</protein>
<evidence type="ECO:0000313" key="2">
    <source>
        <dbReference type="Proteomes" id="UP000574690"/>
    </source>
</evidence>
<proteinExistence type="predicted"/>
<feature type="non-terminal residue" evidence="1">
    <location>
        <position position="1"/>
    </location>
</feature>
<name>A0A850CG88_9ACTN</name>